<sequence length="129" mass="15015">MTETRRKEEDRLKKLREEVLANSKLTQMCEQGEEANDRFGKLLYEEEEKVTKDTAGYNVGVVARRALADTSHNICMFLPLNSFFDVCRDIHNIFRGVKHKLVLERDSPDQYMHRIGRAEALADEQLNKT</sequence>
<comment type="caution">
    <text evidence="1">The sequence shown here is derived from an EMBL/GenBank/DDBJ whole genome shotgun (WGS) entry which is preliminary data.</text>
</comment>
<reference evidence="1" key="3">
    <citation type="submission" date="2023-05" db="EMBL/GenBank/DDBJ databases">
        <authorList>
            <person name="Smith C.H."/>
        </authorList>
    </citation>
    <scope>NUCLEOTIDE SEQUENCE</scope>
    <source>
        <strain evidence="1">CHS0354</strain>
        <tissue evidence="1">Mantle</tissue>
    </source>
</reference>
<reference evidence="1" key="2">
    <citation type="journal article" date="2021" name="Genome Biol. Evol.">
        <title>Developing a high-quality reference genome for a parasitic bivalve with doubly uniparental inheritance (Bivalvia: Unionida).</title>
        <authorList>
            <person name="Smith C.H."/>
        </authorList>
    </citation>
    <scope>NUCLEOTIDE SEQUENCE</scope>
    <source>
        <strain evidence="1">CHS0354</strain>
        <tissue evidence="1">Mantle</tissue>
    </source>
</reference>
<evidence type="ECO:0000313" key="1">
    <source>
        <dbReference type="EMBL" id="KAK3608446.1"/>
    </source>
</evidence>
<gene>
    <name evidence="1" type="ORF">CHS0354_035448</name>
</gene>
<reference evidence="1" key="1">
    <citation type="journal article" date="2021" name="Genome Biol. Evol.">
        <title>A High-Quality Reference Genome for a Parasitic Bivalve with Doubly Uniparental Inheritance (Bivalvia: Unionida).</title>
        <authorList>
            <person name="Smith C.H."/>
        </authorList>
    </citation>
    <scope>NUCLEOTIDE SEQUENCE</scope>
    <source>
        <strain evidence="1">CHS0354</strain>
    </source>
</reference>
<organism evidence="1 2">
    <name type="scientific">Potamilus streckersoni</name>
    <dbReference type="NCBI Taxonomy" id="2493646"/>
    <lineage>
        <taxon>Eukaryota</taxon>
        <taxon>Metazoa</taxon>
        <taxon>Spiralia</taxon>
        <taxon>Lophotrochozoa</taxon>
        <taxon>Mollusca</taxon>
        <taxon>Bivalvia</taxon>
        <taxon>Autobranchia</taxon>
        <taxon>Heteroconchia</taxon>
        <taxon>Palaeoheterodonta</taxon>
        <taxon>Unionida</taxon>
        <taxon>Unionoidea</taxon>
        <taxon>Unionidae</taxon>
        <taxon>Ambleminae</taxon>
        <taxon>Lampsilini</taxon>
        <taxon>Potamilus</taxon>
    </lineage>
</organism>
<dbReference type="AlphaFoldDB" id="A0AAE0WBF0"/>
<accession>A0AAE0WBF0</accession>
<proteinExistence type="predicted"/>
<dbReference type="Proteomes" id="UP001195483">
    <property type="component" value="Unassembled WGS sequence"/>
</dbReference>
<name>A0AAE0WBF0_9BIVA</name>
<dbReference type="EMBL" id="JAEAOA010002070">
    <property type="protein sequence ID" value="KAK3608446.1"/>
    <property type="molecule type" value="Genomic_DNA"/>
</dbReference>
<protein>
    <submittedName>
        <fullName evidence="1">Uncharacterized protein</fullName>
    </submittedName>
</protein>
<evidence type="ECO:0000313" key="2">
    <source>
        <dbReference type="Proteomes" id="UP001195483"/>
    </source>
</evidence>
<keyword evidence="2" id="KW-1185">Reference proteome</keyword>